<feature type="transmembrane region" description="Helical" evidence="7">
    <location>
        <begin position="234"/>
        <end position="256"/>
    </location>
</feature>
<proteinExistence type="inferred from homology"/>
<feature type="transmembrane region" description="Helical" evidence="7">
    <location>
        <begin position="371"/>
        <end position="391"/>
    </location>
</feature>
<reference evidence="8" key="1">
    <citation type="submission" date="2013-12" db="EMBL/GenBank/DDBJ databases">
        <authorList>
            <person name="Genoscope - CEA"/>
        </authorList>
    </citation>
    <scope>NUCLEOTIDE SEQUENCE</scope>
    <source>
        <strain evidence="8">CBS 1993</strain>
    </source>
</reference>
<dbReference type="STRING" id="1382522.W6MVF7"/>
<feature type="transmembrane region" description="Helical" evidence="7">
    <location>
        <begin position="304"/>
        <end position="323"/>
    </location>
</feature>
<dbReference type="PANTHER" id="PTHR43791">
    <property type="entry name" value="PERMEASE-RELATED"/>
    <property type="match status" value="1"/>
</dbReference>
<evidence type="ECO:0000256" key="5">
    <source>
        <dbReference type="ARBA" id="ARBA00023136"/>
    </source>
</evidence>
<dbReference type="HOGENOM" id="CLU_001265_0_5_1"/>
<dbReference type="InterPro" id="IPR036259">
    <property type="entry name" value="MFS_trans_sf"/>
</dbReference>
<name>W6MVF7_9ASCO</name>
<dbReference type="GO" id="GO:0016020">
    <property type="term" value="C:membrane"/>
    <property type="evidence" value="ECO:0007669"/>
    <property type="project" value="UniProtKB-SubCell"/>
</dbReference>
<evidence type="ECO:0000256" key="4">
    <source>
        <dbReference type="ARBA" id="ARBA00022989"/>
    </source>
</evidence>
<dbReference type="OrthoDB" id="6730379at2759"/>
<feature type="transmembrane region" description="Helical" evidence="7">
    <location>
        <begin position="464"/>
        <end position="484"/>
    </location>
</feature>
<sequence length="525" mass="58466">MSDLEKKQSGEKVDTVISITEADIGTNRLITTITSVHGREVEVTGDVDDAMRLALKSKGLVIDEATNKRLLRKIDTYMLPLCCFLYACQFMDKTTNSLASIMGLRTDLNMVGDQYSWTGTAFYLGYLFFEFFASYALQRLPLVGTASTFIVFWGIILCLHATPNYAGFVFLRTVLGMAESSVTPAMVMITSQWWKKDENFLRTAFWFSSNGFGNIMGSSIAYGLTKHADSYSVAAWKILFIIVGMMTICVGVAFYFHIPNTPAEAWFLTEEEKLLVVERIRTNQQGFGNKHFKKSQFMEALKDYRTWLFFFFALATDIPNGSLTNFGSILMKEDFGYSTLESLKMGMIGGMVEFVGCIAFAACVRFVKHRMIMALVVCALGVVCSSMLAFAKNSKEARLAGYFLLNLQPVGYFCLLSSFAANTAGHTKKVTVDAIYLIGYCIGNLIGPQTFIASQAPSYSGGKIAMVVGYCVSLVLMIAIYISYSLDNKRRDQAELERGGPVQLPENAEFADLTDFENPNFRYSL</sequence>
<feature type="transmembrane region" description="Helical" evidence="7">
    <location>
        <begin position="343"/>
        <end position="364"/>
    </location>
</feature>
<dbReference type="FunFam" id="1.20.1250.20:FF:000064">
    <property type="entry name" value="MFS allantoate transporter"/>
    <property type="match status" value="1"/>
</dbReference>
<comment type="similarity">
    <text evidence="6">Belongs to the major facilitator superfamily. Allantoate permease family.</text>
</comment>
<dbReference type="SUPFAM" id="SSF103473">
    <property type="entry name" value="MFS general substrate transporter"/>
    <property type="match status" value="1"/>
</dbReference>
<dbReference type="AlphaFoldDB" id="W6MVF7"/>
<dbReference type="PANTHER" id="PTHR43791:SF1">
    <property type="entry name" value="ALLANTOATE PERMEASE"/>
    <property type="match status" value="1"/>
</dbReference>
<evidence type="ECO:0000256" key="3">
    <source>
        <dbReference type="ARBA" id="ARBA00022692"/>
    </source>
</evidence>
<organism evidence="8 9">
    <name type="scientific">Kuraishia capsulata CBS 1993</name>
    <dbReference type="NCBI Taxonomy" id="1382522"/>
    <lineage>
        <taxon>Eukaryota</taxon>
        <taxon>Fungi</taxon>
        <taxon>Dikarya</taxon>
        <taxon>Ascomycota</taxon>
        <taxon>Saccharomycotina</taxon>
        <taxon>Pichiomycetes</taxon>
        <taxon>Pichiales</taxon>
        <taxon>Pichiaceae</taxon>
        <taxon>Kuraishia</taxon>
    </lineage>
</organism>
<dbReference type="GeneID" id="34519649"/>
<dbReference type="RefSeq" id="XP_022458261.1">
    <property type="nucleotide sequence ID" value="XM_022604484.1"/>
</dbReference>
<feature type="transmembrane region" description="Helical" evidence="7">
    <location>
        <begin position="140"/>
        <end position="162"/>
    </location>
</feature>
<keyword evidence="4 7" id="KW-1133">Transmembrane helix</keyword>
<feature type="transmembrane region" description="Helical" evidence="7">
    <location>
        <begin position="203"/>
        <end position="222"/>
    </location>
</feature>
<evidence type="ECO:0000256" key="2">
    <source>
        <dbReference type="ARBA" id="ARBA00022448"/>
    </source>
</evidence>
<accession>W6MVF7</accession>
<evidence type="ECO:0000313" key="9">
    <source>
        <dbReference type="Proteomes" id="UP000019384"/>
    </source>
</evidence>
<dbReference type="EMBL" id="HG793126">
    <property type="protein sequence ID" value="CDK26255.1"/>
    <property type="molecule type" value="Genomic_DNA"/>
</dbReference>
<dbReference type="Pfam" id="PF07690">
    <property type="entry name" value="MFS_1"/>
    <property type="match status" value="1"/>
</dbReference>
<comment type="subcellular location">
    <subcellularLocation>
        <location evidence="1">Membrane</location>
        <topology evidence="1">Multi-pass membrane protein</topology>
    </subcellularLocation>
</comment>
<keyword evidence="3 7" id="KW-0812">Transmembrane</keyword>
<dbReference type="GO" id="GO:0022857">
    <property type="term" value="F:transmembrane transporter activity"/>
    <property type="evidence" value="ECO:0007669"/>
    <property type="project" value="InterPro"/>
</dbReference>
<evidence type="ECO:0000256" key="7">
    <source>
        <dbReference type="SAM" id="Phobius"/>
    </source>
</evidence>
<evidence type="ECO:0000313" key="8">
    <source>
        <dbReference type="EMBL" id="CDK26255.1"/>
    </source>
</evidence>
<evidence type="ECO:0000256" key="6">
    <source>
        <dbReference type="ARBA" id="ARBA00037968"/>
    </source>
</evidence>
<dbReference type="Gene3D" id="1.20.1250.20">
    <property type="entry name" value="MFS general substrate transporter like domains"/>
    <property type="match status" value="2"/>
</dbReference>
<dbReference type="InterPro" id="IPR011701">
    <property type="entry name" value="MFS"/>
</dbReference>
<reference evidence="8" key="2">
    <citation type="submission" date="2014-02" db="EMBL/GenBank/DDBJ databases">
        <title>Complete DNA sequence of /Kuraishia capsulata/ illustrates novel genomic features among budding yeasts (/Saccharomycotina/).</title>
        <authorList>
            <person name="Morales L."/>
            <person name="Noel B."/>
            <person name="Porcel B."/>
            <person name="Marcet-Houben M."/>
            <person name="Hullo M-F."/>
            <person name="Sacerdot C."/>
            <person name="Tekaia F."/>
            <person name="Leh-Louis V."/>
            <person name="Despons L."/>
            <person name="Khanna V."/>
            <person name="Aury J-M."/>
            <person name="Barbe V."/>
            <person name="Couloux A."/>
            <person name="Labadie K."/>
            <person name="Pelletier E."/>
            <person name="Souciet J-L."/>
            <person name="Boekhout T."/>
            <person name="Gabaldon T."/>
            <person name="Wincker P."/>
            <person name="Dujon B."/>
        </authorList>
    </citation>
    <scope>NUCLEOTIDE SEQUENCE</scope>
    <source>
        <strain evidence="8">CBS 1993</strain>
    </source>
</reference>
<evidence type="ECO:0000256" key="1">
    <source>
        <dbReference type="ARBA" id="ARBA00004141"/>
    </source>
</evidence>
<feature type="transmembrane region" description="Helical" evidence="7">
    <location>
        <begin position="403"/>
        <end position="422"/>
    </location>
</feature>
<feature type="transmembrane region" description="Helical" evidence="7">
    <location>
        <begin position="115"/>
        <end position="133"/>
    </location>
</feature>
<dbReference type="Proteomes" id="UP000019384">
    <property type="component" value="Unassembled WGS sequence"/>
</dbReference>
<keyword evidence="2" id="KW-0813">Transport</keyword>
<evidence type="ECO:0008006" key="10">
    <source>
        <dbReference type="Google" id="ProtNLM"/>
    </source>
</evidence>
<keyword evidence="5 7" id="KW-0472">Membrane</keyword>
<dbReference type="CDD" id="cd17327">
    <property type="entry name" value="MFS_FEN2_like"/>
    <property type="match status" value="1"/>
</dbReference>
<keyword evidence="9" id="KW-1185">Reference proteome</keyword>
<gene>
    <name evidence="8" type="ORF">KUCA_T00002226001</name>
</gene>
<protein>
    <recommendedName>
        <fullName evidence="10">Major facilitator superfamily (MFS) profile domain-containing protein</fullName>
    </recommendedName>
</protein>
<feature type="transmembrane region" description="Helical" evidence="7">
    <location>
        <begin position="434"/>
        <end position="452"/>
    </location>
</feature>